<organism evidence="2">
    <name type="scientific">Alexandrium monilatum</name>
    <dbReference type="NCBI Taxonomy" id="311494"/>
    <lineage>
        <taxon>Eukaryota</taxon>
        <taxon>Sar</taxon>
        <taxon>Alveolata</taxon>
        <taxon>Dinophyceae</taxon>
        <taxon>Gonyaulacales</taxon>
        <taxon>Pyrocystaceae</taxon>
        <taxon>Alexandrium</taxon>
    </lineage>
</organism>
<sequence length="605" mass="62535">MPLPPCFMSPLAPGRPWPLLPKALAAAALAASGVGRAAGGAPASEGGGAADVAGVVSLAERAEAAVNGAFVADILSSRSRSHRLYDAASINAAHGGQAPGAARAAVERDLVDGHPGEAQWQSTECGDELAASLEIVASRGFELESFTQAWRSWAEAYPGFRNAAMAEALQSLAAGAPASASGSHFVDLTGACRLPALLPFAGRAGEEELAAAARELLLPTHGNPKALQAGEFLARAALRLLHSPVAPEASAAERRQAMAEALRTAASAVGQTLRGVVEEALTEAQSRDAFLAAAGSGTAGSLADAYGDEAVLGRLTASGERSGTEVQGGQTSYIVPAIIWLAVAYNSLGEAVAANVLLGGASAVRAIFVGLLLAARDGPDAIPAAWAKRLRPRRSVGPRLPAFLPPLRLCPAPGACHGADGWAEEVREQGVAVAAAIVRPALQGSMERYRMFVRIDATDLLGRGAEGAQTKPHDWDDAEDGEWEPAGPKEAACLARYLQFTSASGRHAPFGLWPAEAMCQLTRSSPLAHESFDVVLTEPLAHVIGGIVLGSQARVVKLPRLSVDPAATAPGWSRLCEHVGTIRLPEGRWDIEEDRPVSSHGMGEL</sequence>
<name>A0A7S4VHA7_9DINO</name>
<dbReference type="SUPFAM" id="SSF101478">
    <property type="entry name" value="ADP-ribosylglycohydrolase"/>
    <property type="match status" value="1"/>
</dbReference>
<protein>
    <submittedName>
        <fullName evidence="2">Uncharacterized protein</fullName>
    </submittedName>
</protein>
<dbReference type="InterPro" id="IPR036705">
    <property type="entry name" value="Ribosyl_crysJ1_sf"/>
</dbReference>
<dbReference type="Pfam" id="PF03747">
    <property type="entry name" value="ADP_ribosyl_GH"/>
    <property type="match status" value="1"/>
</dbReference>
<dbReference type="InterPro" id="IPR005502">
    <property type="entry name" value="Ribosyl_crysJ1"/>
</dbReference>
<gene>
    <name evidence="2" type="ORF">AMON00008_LOCUS42570</name>
</gene>
<dbReference type="EMBL" id="HBNR01060521">
    <property type="protein sequence ID" value="CAE4629385.1"/>
    <property type="molecule type" value="Transcribed_RNA"/>
</dbReference>
<proteinExistence type="predicted"/>
<evidence type="ECO:0000256" key="1">
    <source>
        <dbReference type="SAM" id="MobiDB-lite"/>
    </source>
</evidence>
<feature type="region of interest" description="Disordered" evidence="1">
    <location>
        <begin position="465"/>
        <end position="484"/>
    </location>
</feature>
<evidence type="ECO:0000313" key="2">
    <source>
        <dbReference type="EMBL" id="CAE4629385.1"/>
    </source>
</evidence>
<accession>A0A7S4VHA7</accession>
<dbReference type="Gene3D" id="1.10.4080.10">
    <property type="entry name" value="ADP-ribosylation/Crystallin J1"/>
    <property type="match status" value="1"/>
</dbReference>
<dbReference type="AlphaFoldDB" id="A0A7S4VHA7"/>
<reference evidence="2" key="1">
    <citation type="submission" date="2021-01" db="EMBL/GenBank/DDBJ databases">
        <authorList>
            <person name="Corre E."/>
            <person name="Pelletier E."/>
            <person name="Niang G."/>
            <person name="Scheremetjew M."/>
            <person name="Finn R."/>
            <person name="Kale V."/>
            <person name="Holt S."/>
            <person name="Cochrane G."/>
            <person name="Meng A."/>
            <person name="Brown T."/>
            <person name="Cohen L."/>
        </authorList>
    </citation>
    <scope>NUCLEOTIDE SEQUENCE</scope>
    <source>
        <strain evidence="2">CCMP3105</strain>
    </source>
</reference>